<protein>
    <submittedName>
        <fullName evidence="2">Endonuclease/CDSuclease/phosphatase</fullName>
    </submittedName>
</protein>
<dbReference type="STRING" id="1246626.BleG1_0091"/>
<organism evidence="2 3">
    <name type="scientific">Shouchella lehensis G1</name>
    <dbReference type="NCBI Taxonomy" id="1246626"/>
    <lineage>
        <taxon>Bacteria</taxon>
        <taxon>Bacillati</taxon>
        <taxon>Bacillota</taxon>
        <taxon>Bacilli</taxon>
        <taxon>Bacillales</taxon>
        <taxon>Bacillaceae</taxon>
        <taxon>Shouchella</taxon>
    </lineage>
</organism>
<dbReference type="GO" id="GO:0004519">
    <property type="term" value="F:endonuclease activity"/>
    <property type="evidence" value="ECO:0007669"/>
    <property type="project" value="UniProtKB-KW"/>
</dbReference>
<accession>A0A060LMW5</accession>
<dbReference type="CDD" id="cd09083">
    <property type="entry name" value="EEP-1"/>
    <property type="match status" value="1"/>
</dbReference>
<dbReference type="HOGENOM" id="CLU_030508_1_0_9"/>
<dbReference type="PANTHER" id="PTHR12121:SF36">
    <property type="entry name" value="ENDONUCLEASE_EXONUCLEASE_PHOSPHATASE DOMAIN-CONTAINING PROTEIN"/>
    <property type="match status" value="1"/>
</dbReference>
<dbReference type="Proteomes" id="UP000027142">
    <property type="component" value="Chromosome"/>
</dbReference>
<dbReference type="Gene3D" id="3.60.10.10">
    <property type="entry name" value="Endonuclease/exonuclease/phosphatase"/>
    <property type="match status" value="1"/>
</dbReference>
<dbReference type="InterPro" id="IPR005135">
    <property type="entry name" value="Endo/exonuclease/phosphatase"/>
</dbReference>
<dbReference type="KEGG" id="ble:BleG1_0091"/>
<dbReference type="Pfam" id="PF03372">
    <property type="entry name" value="Exo_endo_phos"/>
    <property type="match status" value="1"/>
</dbReference>
<feature type="domain" description="Endonuclease/exonuclease/phosphatase" evidence="1">
    <location>
        <begin position="42"/>
        <end position="287"/>
    </location>
</feature>
<gene>
    <name evidence="2" type="ORF">BleG1_0091</name>
</gene>
<evidence type="ECO:0000313" key="2">
    <source>
        <dbReference type="EMBL" id="AIC92706.1"/>
    </source>
</evidence>
<evidence type="ECO:0000313" key="3">
    <source>
        <dbReference type="Proteomes" id="UP000027142"/>
    </source>
</evidence>
<reference evidence="2 3" key="1">
    <citation type="journal article" date="2014" name="Gene">
        <title>A comparative genomic analysis of the alkalitolerant soil bacterium Bacillus lehensis G1.</title>
        <authorList>
            <person name="Noor Y.M."/>
            <person name="Samsulrizal N.H."/>
            <person name="Jema'on N.A."/>
            <person name="Low K.O."/>
            <person name="Ramli A.N."/>
            <person name="Alias N.I."/>
            <person name="Damis S.I."/>
            <person name="Fuzi S.F."/>
            <person name="Isa M.N."/>
            <person name="Murad A.M."/>
            <person name="Raih M.F."/>
            <person name="Bakar F.D."/>
            <person name="Najimudin N."/>
            <person name="Mahadi N.M."/>
            <person name="Illias R.M."/>
        </authorList>
    </citation>
    <scope>NUCLEOTIDE SEQUENCE [LARGE SCALE GENOMIC DNA]</scope>
    <source>
        <strain evidence="2 3">G1</strain>
    </source>
</reference>
<keyword evidence="2" id="KW-0255">Endonuclease</keyword>
<keyword evidence="2" id="KW-0540">Nuclease</keyword>
<dbReference type="PANTHER" id="PTHR12121">
    <property type="entry name" value="CARBON CATABOLITE REPRESSOR PROTEIN 4"/>
    <property type="match status" value="1"/>
</dbReference>
<evidence type="ECO:0000259" key="1">
    <source>
        <dbReference type="Pfam" id="PF03372"/>
    </source>
</evidence>
<dbReference type="InterPro" id="IPR050410">
    <property type="entry name" value="CCR4/nocturin_mRNA_transcr"/>
</dbReference>
<dbReference type="PATRIC" id="fig|1246626.3.peg.84"/>
<name>A0A060LMW5_9BACI</name>
<dbReference type="AlphaFoldDB" id="A0A060LMW5"/>
<dbReference type="EMBL" id="CP003923">
    <property type="protein sequence ID" value="AIC92706.1"/>
    <property type="molecule type" value="Genomic_DNA"/>
</dbReference>
<dbReference type="GO" id="GO:0000175">
    <property type="term" value="F:3'-5'-RNA exonuclease activity"/>
    <property type="evidence" value="ECO:0007669"/>
    <property type="project" value="TreeGrafter"/>
</dbReference>
<keyword evidence="3" id="KW-1185">Reference proteome</keyword>
<dbReference type="InterPro" id="IPR036691">
    <property type="entry name" value="Endo/exonu/phosph_ase_sf"/>
</dbReference>
<proteinExistence type="predicted"/>
<dbReference type="eggNOG" id="COG3568">
    <property type="taxonomic scope" value="Bacteria"/>
</dbReference>
<dbReference type="SUPFAM" id="SSF56219">
    <property type="entry name" value="DNase I-like"/>
    <property type="match status" value="1"/>
</dbReference>
<keyword evidence="2" id="KW-0378">Hydrolase</keyword>
<sequence>MRKVLKVGVTLAVLTSVSYLLSTDKQVYASENEEEMNNMKVMSFNLRNSEGNDPSPHSWNERRPTVQSFLETEQPDILGTQEALYDQVIHLDEDLPDYDWIGLGRNGGTDGEFMAIYYKSDRFKPTDTGHYWLSDTPDVVGSTSWGNTIPRMVTWAKFEEETTGELFYFVNTHFDHQSEESRQKSAELIIEKINEYDESLPIILTGDFNTTPDSVSHGILTGEGLFEDPWNYAEEKINEKLGTFNGFNDPTGGGADNKIDWVLTKSILAESIEINDYRNGEQYPSDHFPVIAEFKLGEE</sequence>
<dbReference type="RefSeq" id="WP_244877268.1">
    <property type="nucleotide sequence ID" value="NZ_CP003923.1"/>
</dbReference>